<comment type="caution">
    <text evidence="1">The sequence shown here is derived from an EMBL/GenBank/DDBJ whole genome shotgun (WGS) entry which is preliminary data.</text>
</comment>
<gene>
    <name evidence="1" type="ORF">ACFFRN_28455</name>
</gene>
<sequence length="42" mass="4530">MKEEIAQLAGHSGTAVAEVVYRKQTRPVLLGGAGVMDEIFTR</sequence>
<evidence type="ECO:0000313" key="1">
    <source>
        <dbReference type="EMBL" id="MFB9530545.1"/>
    </source>
</evidence>
<organism evidence="1 2">
    <name type="scientific">Nonomuraea roseola</name>
    <dbReference type="NCBI Taxonomy" id="46179"/>
    <lineage>
        <taxon>Bacteria</taxon>
        <taxon>Bacillati</taxon>
        <taxon>Actinomycetota</taxon>
        <taxon>Actinomycetes</taxon>
        <taxon>Streptosporangiales</taxon>
        <taxon>Streptosporangiaceae</taxon>
        <taxon>Nonomuraea</taxon>
    </lineage>
</organism>
<dbReference type="RefSeq" id="WP_346121245.1">
    <property type="nucleotide sequence ID" value="NZ_BAAAXC010000012.1"/>
</dbReference>
<accession>A0ABV5Q4Y3</accession>
<dbReference type="EMBL" id="JBHMCE010000009">
    <property type="protein sequence ID" value="MFB9530545.1"/>
    <property type="molecule type" value="Genomic_DNA"/>
</dbReference>
<reference evidence="1 2" key="1">
    <citation type="submission" date="2024-09" db="EMBL/GenBank/DDBJ databases">
        <authorList>
            <person name="Sun Q."/>
            <person name="Mori K."/>
        </authorList>
    </citation>
    <scope>NUCLEOTIDE SEQUENCE [LARGE SCALE GENOMIC DNA]</scope>
    <source>
        <strain evidence="1 2">JCM 3323</strain>
    </source>
</reference>
<proteinExistence type="predicted"/>
<evidence type="ECO:0000313" key="2">
    <source>
        <dbReference type="Proteomes" id="UP001589646"/>
    </source>
</evidence>
<keyword evidence="2" id="KW-1185">Reference proteome</keyword>
<dbReference type="Proteomes" id="UP001589646">
    <property type="component" value="Unassembled WGS sequence"/>
</dbReference>
<name>A0ABV5Q4Y3_9ACTN</name>
<protein>
    <submittedName>
        <fullName evidence="1">Uncharacterized protein</fullName>
    </submittedName>
</protein>